<evidence type="ECO:0000256" key="6">
    <source>
        <dbReference type="ARBA" id="ARBA00023033"/>
    </source>
</evidence>
<comment type="similarity">
    <text evidence="2">Belongs to the UbiH/COQ6 family.</text>
</comment>
<dbReference type="PROSITE" id="PS51257">
    <property type="entry name" value="PROKAR_LIPOPROTEIN"/>
    <property type="match status" value="1"/>
</dbReference>
<dbReference type="NCBIfam" id="TIGR01988">
    <property type="entry name" value="Ubi-OHases"/>
    <property type="match status" value="1"/>
</dbReference>
<dbReference type="Gene3D" id="3.50.50.60">
    <property type="entry name" value="FAD/NAD(P)-binding domain"/>
    <property type="match status" value="2"/>
</dbReference>
<dbReference type="GO" id="GO:0008681">
    <property type="term" value="F:2-octaprenyl-6-methoxyphenol hydroxylase activity"/>
    <property type="evidence" value="ECO:0007669"/>
    <property type="project" value="InterPro"/>
</dbReference>
<evidence type="ECO:0000256" key="1">
    <source>
        <dbReference type="ARBA" id="ARBA00001974"/>
    </source>
</evidence>
<dbReference type="GO" id="GO:0071949">
    <property type="term" value="F:FAD binding"/>
    <property type="evidence" value="ECO:0007669"/>
    <property type="project" value="InterPro"/>
</dbReference>
<dbReference type="InterPro" id="IPR010971">
    <property type="entry name" value="UbiH/COQ6"/>
</dbReference>
<dbReference type="InterPro" id="IPR036188">
    <property type="entry name" value="FAD/NAD-bd_sf"/>
</dbReference>
<dbReference type="SUPFAM" id="SSF51905">
    <property type="entry name" value="FAD/NAD(P)-binding domain"/>
    <property type="match status" value="1"/>
</dbReference>
<feature type="domain" description="FAD-binding" evidence="7">
    <location>
        <begin position="11"/>
        <end position="338"/>
    </location>
</feature>
<sequence length="407" mass="44934">MTNTKIQNFDLVISGGGVVGMTLACALAKYGLEVALVEYGDIASSLSDEFDGRSYAISYGPYVMMETLGLWDRVGQQAQPINEIHITDGHSPLFLHFDEKDLGDGPLGQMVEVRHLRKGLFDAVTSQKNITLLSPDHITHVESNVGASHITLHSGRKISCALLISAEGRQSPLRDKMGIRVRNWDYHQTGIVTTVTHEIDHRGTAYERFYPSGPFAILPLRDKRSSIVWCEPPERAKTIMGLSDAGFDAELAKKFGDFLGEVKHMGQRWSYPLSSQLADDYVATRFCLIGDAAHGIHPIAGQGFNLGLRDIAALTEVLVEARRLGGDLGSELTLERYVRWRRTDNNILAFGMDGLTRLFSNDITPIRLARQVGLAVVGEIPPLKKFFMRHARGTVGKLPKLLKGAEI</sequence>
<dbReference type="PANTHER" id="PTHR43876">
    <property type="entry name" value="UBIQUINONE BIOSYNTHESIS MONOOXYGENASE COQ6, MITOCHONDRIAL"/>
    <property type="match status" value="1"/>
</dbReference>
<keyword evidence="3" id="KW-0285">Flavoprotein</keyword>
<proteinExistence type="inferred from homology"/>
<evidence type="ECO:0000259" key="7">
    <source>
        <dbReference type="Pfam" id="PF01494"/>
    </source>
</evidence>
<accession>A0A3B0S4H6</accession>
<dbReference type="InterPro" id="IPR011295">
    <property type="entry name" value="UbiH"/>
</dbReference>
<gene>
    <name evidence="8" type="ORF">MNBD_ALPHA02-168</name>
</gene>
<dbReference type="PROSITE" id="PS01304">
    <property type="entry name" value="UBIH"/>
    <property type="match status" value="1"/>
</dbReference>
<dbReference type="GO" id="GO:0006744">
    <property type="term" value="P:ubiquinone biosynthetic process"/>
    <property type="evidence" value="ECO:0007669"/>
    <property type="project" value="InterPro"/>
</dbReference>
<dbReference type="EMBL" id="UOED01000103">
    <property type="protein sequence ID" value="VAV95696.1"/>
    <property type="molecule type" value="Genomic_DNA"/>
</dbReference>
<evidence type="ECO:0000256" key="5">
    <source>
        <dbReference type="ARBA" id="ARBA00023002"/>
    </source>
</evidence>
<dbReference type="InterPro" id="IPR018168">
    <property type="entry name" value="Ubi_Hdrlase_CS"/>
</dbReference>
<dbReference type="Pfam" id="PF01494">
    <property type="entry name" value="FAD_binding_3"/>
    <property type="match status" value="1"/>
</dbReference>
<dbReference type="NCBIfam" id="TIGR01984">
    <property type="entry name" value="UbiH"/>
    <property type="match status" value="1"/>
</dbReference>
<name>A0A3B0S4H6_9ZZZZ</name>
<evidence type="ECO:0000256" key="3">
    <source>
        <dbReference type="ARBA" id="ARBA00022630"/>
    </source>
</evidence>
<protein>
    <submittedName>
        <fullName evidence="8">2-polyprenyl-6-methoxyphenol hydroxylase</fullName>
    </submittedName>
</protein>
<dbReference type="FunFam" id="3.50.50.60:FF:000021">
    <property type="entry name" value="Ubiquinone biosynthesis monooxygenase COQ6"/>
    <property type="match status" value="1"/>
</dbReference>
<organism evidence="8">
    <name type="scientific">hydrothermal vent metagenome</name>
    <dbReference type="NCBI Taxonomy" id="652676"/>
    <lineage>
        <taxon>unclassified sequences</taxon>
        <taxon>metagenomes</taxon>
        <taxon>ecological metagenomes</taxon>
    </lineage>
</organism>
<reference evidence="8" key="1">
    <citation type="submission" date="2018-06" db="EMBL/GenBank/DDBJ databases">
        <authorList>
            <person name="Zhirakovskaya E."/>
        </authorList>
    </citation>
    <scope>NUCLEOTIDE SEQUENCE</scope>
</reference>
<dbReference type="PRINTS" id="PR00420">
    <property type="entry name" value="RNGMNOXGNASE"/>
</dbReference>
<evidence type="ECO:0000256" key="2">
    <source>
        <dbReference type="ARBA" id="ARBA00005349"/>
    </source>
</evidence>
<keyword evidence="6" id="KW-0503">Monooxygenase</keyword>
<comment type="cofactor">
    <cofactor evidence="1">
        <name>FAD</name>
        <dbReference type="ChEBI" id="CHEBI:57692"/>
    </cofactor>
</comment>
<dbReference type="InterPro" id="IPR002938">
    <property type="entry name" value="FAD-bd"/>
</dbReference>
<keyword evidence="4" id="KW-0274">FAD</keyword>
<evidence type="ECO:0000313" key="8">
    <source>
        <dbReference type="EMBL" id="VAV95696.1"/>
    </source>
</evidence>
<dbReference type="InterPro" id="IPR051205">
    <property type="entry name" value="UbiH/COQ6_monooxygenase"/>
</dbReference>
<dbReference type="PANTHER" id="PTHR43876:SF7">
    <property type="entry name" value="UBIQUINONE BIOSYNTHESIS MONOOXYGENASE COQ6, MITOCHONDRIAL"/>
    <property type="match status" value="1"/>
</dbReference>
<keyword evidence="5" id="KW-0560">Oxidoreductase</keyword>
<evidence type="ECO:0000256" key="4">
    <source>
        <dbReference type="ARBA" id="ARBA00022827"/>
    </source>
</evidence>
<dbReference type="AlphaFoldDB" id="A0A3B0S4H6"/>